<protein>
    <submittedName>
        <fullName evidence="2">Uncharacterized protein</fullName>
    </submittedName>
</protein>
<dbReference type="KEGG" id="cput:CONPUDRAFT_163742"/>
<dbReference type="Proteomes" id="UP000053558">
    <property type="component" value="Unassembled WGS sequence"/>
</dbReference>
<feature type="compositionally biased region" description="Basic and acidic residues" evidence="1">
    <location>
        <begin position="271"/>
        <end position="285"/>
    </location>
</feature>
<name>A0A5M3MTZ3_CONPW</name>
<keyword evidence="3" id="KW-1185">Reference proteome</keyword>
<reference evidence="3" key="1">
    <citation type="journal article" date="2012" name="Science">
        <title>The Paleozoic origin of enzymatic lignin decomposition reconstructed from 31 fungal genomes.</title>
        <authorList>
            <person name="Floudas D."/>
            <person name="Binder M."/>
            <person name="Riley R."/>
            <person name="Barry K."/>
            <person name="Blanchette R.A."/>
            <person name="Henrissat B."/>
            <person name="Martinez A.T."/>
            <person name="Otillar R."/>
            <person name="Spatafora J.W."/>
            <person name="Yadav J.S."/>
            <person name="Aerts A."/>
            <person name="Benoit I."/>
            <person name="Boyd A."/>
            <person name="Carlson A."/>
            <person name="Copeland A."/>
            <person name="Coutinho P.M."/>
            <person name="de Vries R.P."/>
            <person name="Ferreira P."/>
            <person name="Findley K."/>
            <person name="Foster B."/>
            <person name="Gaskell J."/>
            <person name="Glotzer D."/>
            <person name="Gorecki P."/>
            <person name="Heitman J."/>
            <person name="Hesse C."/>
            <person name="Hori C."/>
            <person name="Igarashi K."/>
            <person name="Jurgens J.A."/>
            <person name="Kallen N."/>
            <person name="Kersten P."/>
            <person name="Kohler A."/>
            <person name="Kuees U."/>
            <person name="Kumar T.K.A."/>
            <person name="Kuo A."/>
            <person name="LaButti K."/>
            <person name="Larrondo L.F."/>
            <person name="Lindquist E."/>
            <person name="Ling A."/>
            <person name="Lombard V."/>
            <person name="Lucas S."/>
            <person name="Lundell T."/>
            <person name="Martin R."/>
            <person name="McLaughlin D.J."/>
            <person name="Morgenstern I."/>
            <person name="Morin E."/>
            <person name="Murat C."/>
            <person name="Nagy L.G."/>
            <person name="Nolan M."/>
            <person name="Ohm R.A."/>
            <person name="Patyshakuliyeva A."/>
            <person name="Rokas A."/>
            <person name="Ruiz-Duenas F.J."/>
            <person name="Sabat G."/>
            <person name="Salamov A."/>
            <person name="Samejima M."/>
            <person name="Schmutz J."/>
            <person name="Slot J.C."/>
            <person name="St John F."/>
            <person name="Stenlid J."/>
            <person name="Sun H."/>
            <person name="Sun S."/>
            <person name="Syed K."/>
            <person name="Tsang A."/>
            <person name="Wiebenga A."/>
            <person name="Young D."/>
            <person name="Pisabarro A."/>
            <person name="Eastwood D.C."/>
            <person name="Martin F."/>
            <person name="Cullen D."/>
            <person name="Grigoriev I.V."/>
            <person name="Hibbett D.S."/>
        </authorList>
    </citation>
    <scope>NUCLEOTIDE SEQUENCE [LARGE SCALE GENOMIC DNA]</scope>
    <source>
        <strain evidence="3">RWD-64-598 SS2</strain>
    </source>
</reference>
<proteinExistence type="predicted"/>
<sequence length="340" mass="35489">MPSSDPLAPLQRLDGLAQVVYAGFERFVVISRADALAWSVYVALKGGSSSASAGGGAGAGRWWRGAWSAREVRGAVGKDAGAHEIEALGSRLETAFVVGDIEIEGWTGVGGEKLTFVLAETTRVSLTEMQPGDAAALATELLSQLALSARNRGCRLDPSEASYAPRSSSTAAPAVGERLRAADSGVSTSASGTKDGSPVRNVEAAIKTSDKTSPKSRKTHKDHDSVKHEESDGGSKAKTKMKTKEKNKSKSSKSKPNDTSGTGTDGATDSEAQRKIKELEAELARARKKARTPPPGGSEQAVLSAKPTGASARPPKGASLANPNKKARKYQALEFESDDE</sequence>
<organism evidence="2 3">
    <name type="scientific">Coniophora puteana (strain RWD-64-598)</name>
    <name type="common">Brown rot fungus</name>
    <dbReference type="NCBI Taxonomy" id="741705"/>
    <lineage>
        <taxon>Eukaryota</taxon>
        <taxon>Fungi</taxon>
        <taxon>Dikarya</taxon>
        <taxon>Basidiomycota</taxon>
        <taxon>Agaricomycotina</taxon>
        <taxon>Agaricomycetes</taxon>
        <taxon>Agaricomycetidae</taxon>
        <taxon>Boletales</taxon>
        <taxon>Coniophorineae</taxon>
        <taxon>Coniophoraceae</taxon>
        <taxon>Coniophora</taxon>
    </lineage>
</organism>
<dbReference type="OMA" id="ISMTEMT"/>
<comment type="caution">
    <text evidence="2">The sequence shown here is derived from an EMBL/GenBank/DDBJ whole genome shotgun (WGS) entry which is preliminary data.</text>
</comment>
<feature type="compositionally biased region" description="Basic and acidic residues" evidence="1">
    <location>
        <begin position="221"/>
        <end position="235"/>
    </location>
</feature>
<dbReference type="AlphaFoldDB" id="A0A5M3MTZ3"/>
<dbReference type="GeneID" id="19204979"/>
<evidence type="ECO:0000313" key="3">
    <source>
        <dbReference type="Proteomes" id="UP000053558"/>
    </source>
</evidence>
<evidence type="ECO:0000256" key="1">
    <source>
        <dbReference type="SAM" id="MobiDB-lite"/>
    </source>
</evidence>
<feature type="compositionally biased region" description="Polar residues" evidence="1">
    <location>
        <begin position="185"/>
        <end position="194"/>
    </location>
</feature>
<gene>
    <name evidence="2" type="ORF">CONPUDRAFT_163742</name>
</gene>
<dbReference type="EMBL" id="JH711576">
    <property type="protein sequence ID" value="EIW82628.1"/>
    <property type="molecule type" value="Genomic_DNA"/>
</dbReference>
<evidence type="ECO:0000313" key="2">
    <source>
        <dbReference type="EMBL" id="EIW82628.1"/>
    </source>
</evidence>
<feature type="region of interest" description="Disordered" evidence="1">
    <location>
        <begin position="156"/>
        <end position="340"/>
    </location>
</feature>
<feature type="compositionally biased region" description="Low complexity" evidence="1">
    <location>
        <begin position="258"/>
        <end position="270"/>
    </location>
</feature>
<dbReference type="OrthoDB" id="3164380at2759"/>
<dbReference type="RefSeq" id="XP_007766645.1">
    <property type="nucleotide sequence ID" value="XM_007768455.1"/>
</dbReference>
<accession>A0A5M3MTZ3</accession>